<evidence type="ECO:0000256" key="1">
    <source>
        <dbReference type="SAM" id="MobiDB-lite"/>
    </source>
</evidence>
<feature type="compositionally biased region" description="Basic residues" evidence="1">
    <location>
        <begin position="632"/>
        <end position="651"/>
    </location>
</feature>
<feature type="region of interest" description="Disordered" evidence="1">
    <location>
        <begin position="251"/>
        <end position="295"/>
    </location>
</feature>
<evidence type="ECO:0000313" key="2">
    <source>
        <dbReference type="EMBL" id="KAK4452735.1"/>
    </source>
</evidence>
<protein>
    <submittedName>
        <fullName evidence="2">Uncharacterized protein</fullName>
    </submittedName>
</protein>
<feature type="compositionally biased region" description="Basic and acidic residues" evidence="1">
    <location>
        <begin position="692"/>
        <end position="710"/>
    </location>
</feature>
<feature type="compositionally biased region" description="Polar residues" evidence="1">
    <location>
        <begin position="150"/>
        <end position="168"/>
    </location>
</feature>
<feature type="region of interest" description="Disordered" evidence="1">
    <location>
        <begin position="150"/>
        <end position="226"/>
    </location>
</feature>
<keyword evidence="3" id="KW-1185">Reference proteome</keyword>
<organism evidence="2 3">
    <name type="scientific">Podospora aff. communis PSN243</name>
    <dbReference type="NCBI Taxonomy" id="3040156"/>
    <lineage>
        <taxon>Eukaryota</taxon>
        <taxon>Fungi</taxon>
        <taxon>Dikarya</taxon>
        <taxon>Ascomycota</taxon>
        <taxon>Pezizomycotina</taxon>
        <taxon>Sordariomycetes</taxon>
        <taxon>Sordariomycetidae</taxon>
        <taxon>Sordariales</taxon>
        <taxon>Podosporaceae</taxon>
        <taxon>Podospora</taxon>
    </lineage>
</organism>
<proteinExistence type="predicted"/>
<comment type="caution">
    <text evidence="2">The sequence shown here is derived from an EMBL/GenBank/DDBJ whole genome shotgun (WGS) entry which is preliminary data.</text>
</comment>
<sequence length="710" mass="79041">MASQLIPQPQLPPAGKALKASALSAEMAQHQAEVITLVMTPLAEGGLGKQDWQEAEQYMSEMTIWICEQFYEQNKLPEQVSVEAFHYFMWEAVYLNAEKDDFPFVEEIDRAMTAPVTRRAVEYVEYVQRYQSNDMGAAPLGLTRTPATLITDASQTESPTEDTTQPATSEADIDPPRQGAAPAVQPADSPDTPTHGSEINDRPLVNKGKQRDDEPRPQSANSIAKAGVQVTLQSTLTDEQRKEYQLIVLSDDEPEGSSRPQVGLHPRAKKAKGKVNKKYSDHVPHRGSETAATVPAGSSAASVARIFSKLPSMEAAAATYIQQHLPAVTGLAEVKLLSPRISLGPSWTEHDQRNATKLWREQSNRAAMLNAGENTTITGLYKSCLRFMRCLPMDIIGIQHNMEYDVVWAKGLGKCITHVFCDTLKDLLVHPMWKHSPDKLALAIQYAIIVETNDPRPWDPPPKALQGRDSSFLRDLHRACQDEPEVSLVEHRGRLAEQDQQSGGRDVFDCLLECIEKQVPKKNKKGKATETRQSGKGPYIVKQVHLNMLCAALDNTGVTGCPMYLPVETLSRLINNRRPTGDYPQRNQLEELRDYELLVEYERRLCNRPREADSDAESDHEFGNEPQQQQQKGKRKAVAAPTRRSKRLRQKVMRDPSSSSSSREVSVAPSPPRGTWEDPEDFNLGDNGARGSDTHSDRRKAADGKEATTT</sequence>
<reference evidence="2" key="1">
    <citation type="journal article" date="2023" name="Mol. Phylogenet. Evol.">
        <title>Genome-scale phylogeny and comparative genomics of the fungal order Sordariales.</title>
        <authorList>
            <person name="Hensen N."/>
            <person name="Bonometti L."/>
            <person name="Westerberg I."/>
            <person name="Brannstrom I.O."/>
            <person name="Guillou S."/>
            <person name="Cros-Aarteil S."/>
            <person name="Calhoun S."/>
            <person name="Haridas S."/>
            <person name="Kuo A."/>
            <person name="Mondo S."/>
            <person name="Pangilinan J."/>
            <person name="Riley R."/>
            <person name="LaButti K."/>
            <person name="Andreopoulos B."/>
            <person name="Lipzen A."/>
            <person name="Chen C."/>
            <person name="Yan M."/>
            <person name="Daum C."/>
            <person name="Ng V."/>
            <person name="Clum A."/>
            <person name="Steindorff A."/>
            <person name="Ohm R.A."/>
            <person name="Martin F."/>
            <person name="Silar P."/>
            <person name="Natvig D.O."/>
            <person name="Lalanne C."/>
            <person name="Gautier V."/>
            <person name="Ament-Velasquez S.L."/>
            <person name="Kruys A."/>
            <person name="Hutchinson M.I."/>
            <person name="Powell A.J."/>
            <person name="Barry K."/>
            <person name="Miller A.N."/>
            <person name="Grigoriev I.V."/>
            <person name="Debuchy R."/>
            <person name="Gladieux P."/>
            <person name="Hiltunen Thoren M."/>
            <person name="Johannesson H."/>
        </authorList>
    </citation>
    <scope>NUCLEOTIDE SEQUENCE</scope>
    <source>
        <strain evidence="2">PSN243</strain>
    </source>
</reference>
<feature type="compositionally biased region" description="Basic and acidic residues" evidence="1">
    <location>
        <begin position="278"/>
        <end position="288"/>
    </location>
</feature>
<reference evidence="2" key="2">
    <citation type="submission" date="2023-05" db="EMBL/GenBank/DDBJ databases">
        <authorList>
            <consortium name="Lawrence Berkeley National Laboratory"/>
            <person name="Steindorff A."/>
            <person name="Hensen N."/>
            <person name="Bonometti L."/>
            <person name="Westerberg I."/>
            <person name="Brannstrom I.O."/>
            <person name="Guillou S."/>
            <person name="Cros-Aarteil S."/>
            <person name="Calhoun S."/>
            <person name="Haridas S."/>
            <person name="Kuo A."/>
            <person name="Mondo S."/>
            <person name="Pangilinan J."/>
            <person name="Riley R."/>
            <person name="Labutti K."/>
            <person name="Andreopoulos B."/>
            <person name="Lipzen A."/>
            <person name="Chen C."/>
            <person name="Yanf M."/>
            <person name="Daum C."/>
            <person name="Ng V."/>
            <person name="Clum A."/>
            <person name="Ohm R."/>
            <person name="Martin F."/>
            <person name="Silar P."/>
            <person name="Natvig D."/>
            <person name="Lalanne C."/>
            <person name="Gautier V."/>
            <person name="Ament-Velasquez S.L."/>
            <person name="Kruys A."/>
            <person name="Hutchinson M.I."/>
            <person name="Powell A.J."/>
            <person name="Barry K."/>
            <person name="Miller A.N."/>
            <person name="Grigoriev I.V."/>
            <person name="Debuchy R."/>
            <person name="Gladieux P."/>
            <person name="Thoren M.H."/>
            <person name="Johannesson H."/>
        </authorList>
    </citation>
    <scope>NUCLEOTIDE SEQUENCE</scope>
    <source>
        <strain evidence="2">PSN243</strain>
    </source>
</reference>
<name>A0AAV9GYJ2_9PEZI</name>
<feature type="compositionally biased region" description="Basic and acidic residues" evidence="1">
    <location>
        <begin position="609"/>
        <end position="623"/>
    </location>
</feature>
<feature type="compositionally biased region" description="Low complexity" evidence="1">
    <location>
        <begin position="656"/>
        <end position="668"/>
    </location>
</feature>
<dbReference type="Proteomes" id="UP001321760">
    <property type="component" value="Unassembled WGS sequence"/>
</dbReference>
<evidence type="ECO:0000313" key="3">
    <source>
        <dbReference type="Proteomes" id="UP001321760"/>
    </source>
</evidence>
<feature type="compositionally biased region" description="Basic residues" evidence="1">
    <location>
        <begin position="266"/>
        <end position="277"/>
    </location>
</feature>
<dbReference type="AlphaFoldDB" id="A0AAV9GYJ2"/>
<dbReference type="EMBL" id="MU865923">
    <property type="protein sequence ID" value="KAK4452735.1"/>
    <property type="molecule type" value="Genomic_DNA"/>
</dbReference>
<accession>A0AAV9GYJ2</accession>
<gene>
    <name evidence="2" type="ORF">QBC34DRAFT_422914</name>
</gene>
<feature type="region of interest" description="Disordered" evidence="1">
    <location>
        <begin position="609"/>
        <end position="710"/>
    </location>
</feature>